<evidence type="ECO:0000313" key="2">
    <source>
        <dbReference type="EMBL" id="ASR53669.1"/>
    </source>
</evidence>
<reference evidence="2 3" key="1">
    <citation type="submission" date="2017-03" db="EMBL/GenBank/DDBJ databases">
        <title>Complete genome sequence of Blastomonas fulva degrading microcsystin LR.</title>
        <authorList>
            <person name="Lee H.-g."/>
            <person name="Jin L."/>
            <person name="oh H.-M."/>
        </authorList>
    </citation>
    <scope>NUCLEOTIDE SEQUENCE [LARGE SCALE GENOMIC DNA]</scope>
    <source>
        <strain evidence="2 3">T2</strain>
        <plasmid evidence="2 3">unnamed</plasmid>
    </source>
</reference>
<evidence type="ECO:0000259" key="1">
    <source>
        <dbReference type="PROSITE" id="PS50995"/>
    </source>
</evidence>
<sequence>MDLDCTCFRIRRLSRLITQLYDSAVRPLGLRITQFSLLSALRNEGPMSVSALANGLGTDTTSMSRALAAVALRGLVVLEDGADRRSKSVSITAAGVDLLREAEPHWRKAQRQIAEALGPDGQRDLDQQLDALSRKIGGL</sequence>
<keyword evidence="3" id="KW-1185">Reference proteome</keyword>
<dbReference type="SMART" id="SM00347">
    <property type="entry name" value="HTH_MARR"/>
    <property type="match status" value="1"/>
</dbReference>
<feature type="domain" description="HTH marR-type" evidence="1">
    <location>
        <begin position="1"/>
        <end position="134"/>
    </location>
</feature>
<gene>
    <name evidence="2" type="ORF">B5J99_18715</name>
</gene>
<accession>A0ABM6MCL5</accession>
<organism evidence="2 3">
    <name type="scientific">Blastomonas fulva</name>
    <dbReference type="NCBI Taxonomy" id="1550728"/>
    <lineage>
        <taxon>Bacteria</taxon>
        <taxon>Pseudomonadati</taxon>
        <taxon>Pseudomonadota</taxon>
        <taxon>Alphaproteobacteria</taxon>
        <taxon>Sphingomonadales</taxon>
        <taxon>Sphingomonadaceae</taxon>
        <taxon>Blastomonas</taxon>
    </lineage>
</organism>
<dbReference type="EMBL" id="CP020084">
    <property type="protein sequence ID" value="ASR53669.1"/>
    <property type="molecule type" value="Genomic_DNA"/>
</dbReference>
<dbReference type="Pfam" id="PF12802">
    <property type="entry name" value="MarR_2"/>
    <property type="match status" value="1"/>
</dbReference>
<dbReference type="PANTHER" id="PTHR33164:SF105">
    <property type="entry name" value="TRANSCRIPTIONAL REPRESSOR PROTEIN-RELATED"/>
    <property type="match status" value="1"/>
</dbReference>
<dbReference type="PANTHER" id="PTHR33164">
    <property type="entry name" value="TRANSCRIPTIONAL REGULATOR, MARR FAMILY"/>
    <property type="match status" value="1"/>
</dbReference>
<geneLocation type="plasmid" evidence="2 3">
    <name>unnamed</name>
</geneLocation>
<dbReference type="Gene3D" id="1.10.10.10">
    <property type="entry name" value="Winged helix-like DNA-binding domain superfamily/Winged helix DNA-binding domain"/>
    <property type="match status" value="1"/>
</dbReference>
<dbReference type="InterPro" id="IPR036388">
    <property type="entry name" value="WH-like_DNA-bd_sf"/>
</dbReference>
<evidence type="ECO:0000313" key="3">
    <source>
        <dbReference type="Proteomes" id="UP000258016"/>
    </source>
</evidence>
<protein>
    <recommendedName>
        <fullName evidence="1">HTH marR-type domain-containing protein</fullName>
    </recommendedName>
</protein>
<name>A0ABM6MCL5_9SPHN</name>
<dbReference type="Proteomes" id="UP000258016">
    <property type="component" value="Plasmid unnamed"/>
</dbReference>
<dbReference type="PROSITE" id="PS50995">
    <property type="entry name" value="HTH_MARR_2"/>
    <property type="match status" value="1"/>
</dbReference>
<dbReference type="InterPro" id="IPR036390">
    <property type="entry name" value="WH_DNA-bd_sf"/>
</dbReference>
<keyword evidence="2" id="KW-0614">Plasmid</keyword>
<dbReference type="InterPro" id="IPR039422">
    <property type="entry name" value="MarR/SlyA-like"/>
</dbReference>
<proteinExistence type="predicted"/>
<dbReference type="SUPFAM" id="SSF46785">
    <property type="entry name" value="Winged helix' DNA-binding domain"/>
    <property type="match status" value="1"/>
</dbReference>
<dbReference type="InterPro" id="IPR000835">
    <property type="entry name" value="HTH_MarR-typ"/>
</dbReference>